<evidence type="ECO:0000313" key="3">
    <source>
        <dbReference type="Proteomes" id="UP000276133"/>
    </source>
</evidence>
<dbReference type="AlphaFoldDB" id="A0A3M7SQX6"/>
<comment type="caution">
    <text evidence="2">The sequence shown here is derived from an EMBL/GenBank/DDBJ whole genome shotgun (WGS) entry which is preliminary data.</text>
</comment>
<organism evidence="2 3">
    <name type="scientific">Brachionus plicatilis</name>
    <name type="common">Marine rotifer</name>
    <name type="synonym">Brachionus muelleri</name>
    <dbReference type="NCBI Taxonomy" id="10195"/>
    <lineage>
        <taxon>Eukaryota</taxon>
        <taxon>Metazoa</taxon>
        <taxon>Spiralia</taxon>
        <taxon>Gnathifera</taxon>
        <taxon>Rotifera</taxon>
        <taxon>Eurotatoria</taxon>
        <taxon>Monogononta</taxon>
        <taxon>Pseudotrocha</taxon>
        <taxon>Ploima</taxon>
        <taxon>Brachionidae</taxon>
        <taxon>Brachionus</taxon>
    </lineage>
</organism>
<accession>A0A3M7SQX6</accession>
<feature type="region of interest" description="Disordered" evidence="1">
    <location>
        <begin position="75"/>
        <end position="96"/>
    </location>
</feature>
<proteinExistence type="predicted"/>
<dbReference type="Proteomes" id="UP000276133">
    <property type="component" value="Unassembled WGS sequence"/>
</dbReference>
<name>A0A3M7SQX6_BRAPC</name>
<reference evidence="2 3" key="1">
    <citation type="journal article" date="2018" name="Sci. Rep.">
        <title>Genomic signatures of local adaptation to the degree of environmental predictability in rotifers.</title>
        <authorList>
            <person name="Franch-Gras L."/>
            <person name="Hahn C."/>
            <person name="Garcia-Roger E.M."/>
            <person name="Carmona M.J."/>
            <person name="Serra M."/>
            <person name="Gomez A."/>
        </authorList>
    </citation>
    <scope>NUCLEOTIDE SEQUENCE [LARGE SCALE GENOMIC DNA]</scope>
    <source>
        <strain evidence="2">HYR1</strain>
    </source>
</reference>
<gene>
    <name evidence="2" type="ORF">BpHYR1_046072</name>
</gene>
<dbReference type="EMBL" id="REGN01000908">
    <property type="protein sequence ID" value="RNA38203.1"/>
    <property type="molecule type" value="Genomic_DNA"/>
</dbReference>
<protein>
    <submittedName>
        <fullName evidence="2">Uncharacterized protein</fullName>
    </submittedName>
</protein>
<evidence type="ECO:0000313" key="2">
    <source>
        <dbReference type="EMBL" id="RNA38203.1"/>
    </source>
</evidence>
<evidence type="ECO:0000256" key="1">
    <source>
        <dbReference type="SAM" id="MobiDB-lite"/>
    </source>
</evidence>
<keyword evidence="3" id="KW-1185">Reference proteome</keyword>
<sequence>MSLHKAIFILSLKQINEKFDRFSCSFLVPIFIKSLTFKINCKNSLIKYSVWGIWVFWIVEKHRELFTNPRTKIDRKIGPPNRLDRVDKGTDKQINK</sequence>